<sequence length="1670" mass="185620">MARATVQNKPRQGYVVVFLMQCKTAWQIVTSADEQTRGKEKIPTLQPDHFDGSGSWKDFLYQFETCAKANCWTEKTMAVQLRFSLRGAAGAIIHKNPKSARWSYQRIVEEVEAAYGPCSEHAAAIGIELRQRIRKPGEALHTLRDDIYEKVSIVYANRSELEQDCIAVEIFTNALADAEMVQKLLEEQPRTLARAYEIAHRFETTKRAARAVTQLMQPGARVSAAQGARAAAVRENVHMLSYEPPERAQRPYQRGRQGWSTFNKSSRKEAVCHNCSGIGHLQRNCPSPRSPAQRPVKAARDPGTVFHSRGQDVMCVQIVIQGREIRALLDSGARRNVLPLHYFNAIPAESRPQVQASIAQTLRGIGPEGLAVLGEVILPVHVGSSVNDVDFLLADMAEGTEVILGHPFLQQSCACLDYGRQEITLFDEKIPCFGLCPQPQVLVVRVARTTVLEPGCEYVVPGFSSFRCAAHRDMMLSPTKGFVGKHQVLVAHAVVQPRKPSSIPIRVFNPGAAAVTLKRGAVAGVLQPVQVLEGSGSYPPRVLAALELNGTAPASVPSHLQALYAESSPGLTRVARCELAGLLRSYGDVFSTGPNDLGRTSVVQHDILTTPGPPVKQPPRRMAGDKQIAADQQVQQSLEAGLAQPSNSGWAAPIVMVKKKDQSPRLCVDYRPLNERTLKDAYPLPRIQDTLDTLSTAKYFSTLDLTSGYWQVEMTPRARKAAAFCTRKGLFEWNVMPFGLCNAPATFQRLMDRVLAGLQWETCLVYLDDIIVLGQDGTQMLERLEQVFLRLRGANLKLKPSKCCLFREQVAYLGHIISAGGISTDPQKVQQVTEWPTPRTVTEVRQFVGLASYYRRFVENFATIAKPLHELTKKYARFNWTAECQEAFQELKRRLTAAPVLGYPLDQGDLLLDTDASDCGIGAILSQVQGGEERVLAYGSRRLSATEQNYCTTRRELLAVVAFTSHFRQYLLGRPFTVRTDHSSLRWLTRLREPEGQLARWLEKLAEYNFQVLHRPGKNHQNADALSRRPCRTSCPCTVPEPTINSGQFEHKGVQCDLEDCRTSTTPPGQLLVGVVGPDGSNGKSLIAGPECAPVAAVDCGLSNSHDTHPNIHRVGESHHTSLFSGWTPEQLVASQKTDVDIGPVWEWKEKGGGRPVWADIAACSPATKAYWAQWKRLYLKDGVLVRKFHCAESNVFFPQILLPHAYRHSVMQQMHDGPVGGHFGAERTLARLKNRYYWYNMKDDVTLWCRTCTSCAERARPLKTPQAAMGTVRVGAPMERIAVDLMGPLNETERHNRFILVVQDYFSKWVEAYPVPDEQAPTVAEKVVAEWVCRYGAPQSLHSDQGTNFESAVFQGMCELFGIKKTHTTPFHPQSDGQVERFNATLQKALATTAERCHWDWDIMIPYAVMAYRATKHSSTGLTPNMMLLGREITEPIDLVVGLPADETPGCTVPQYVVQLRERLELSHQLAREALGKSVERAKRQYDKNICQVQYQVGAAVWHLIKGTKRVRHKVRKFLPSYEGPYFVVGLLDDLVYCIKKGPRAKAKVVHHDRLKPYHSRAPLDNSWVFQDSDQAAPIEVLPPALDESDSDIDFGPFDLWEAPSGADQPDTGSPPPALGDGGGSPASPVQPYVDEAEGPGHHPSSSTPCSRPQRVRRAPEMFGDWVSH</sequence>
<dbReference type="Proteomes" id="UP000005207">
    <property type="component" value="Linkage group LG22"/>
</dbReference>
<evidence type="ECO:0000313" key="17">
    <source>
        <dbReference type="Ensembl" id="ENSONIP00000073504.1"/>
    </source>
</evidence>
<dbReference type="EC" id="3.1.26.4" evidence="2"/>
<dbReference type="Pfam" id="PF00078">
    <property type="entry name" value="RVT_1"/>
    <property type="match status" value="1"/>
</dbReference>
<organism evidence="17 18">
    <name type="scientific">Oreochromis niloticus</name>
    <name type="common">Nile tilapia</name>
    <name type="synonym">Tilapia nilotica</name>
    <dbReference type="NCBI Taxonomy" id="8128"/>
    <lineage>
        <taxon>Eukaryota</taxon>
        <taxon>Metazoa</taxon>
        <taxon>Chordata</taxon>
        <taxon>Craniata</taxon>
        <taxon>Vertebrata</taxon>
        <taxon>Euteleostomi</taxon>
        <taxon>Actinopterygii</taxon>
        <taxon>Neopterygii</taxon>
        <taxon>Teleostei</taxon>
        <taxon>Neoteleostei</taxon>
        <taxon>Acanthomorphata</taxon>
        <taxon>Ovalentaria</taxon>
        <taxon>Cichlomorphae</taxon>
        <taxon>Cichliformes</taxon>
        <taxon>Cichlidae</taxon>
        <taxon>African cichlids</taxon>
        <taxon>Pseudocrenilabrinae</taxon>
        <taxon>Oreochromini</taxon>
        <taxon>Oreochromis</taxon>
    </lineage>
</organism>
<dbReference type="InterPro" id="IPR001878">
    <property type="entry name" value="Znf_CCHC"/>
</dbReference>
<dbReference type="PROSITE" id="PS50994">
    <property type="entry name" value="INTEGRASE"/>
    <property type="match status" value="1"/>
</dbReference>
<evidence type="ECO:0000256" key="5">
    <source>
        <dbReference type="ARBA" id="ARBA00022695"/>
    </source>
</evidence>
<dbReference type="InterPro" id="IPR036875">
    <property type="entry name" value="Znf_CCHC_sf"/>
</dbReference>
<dbReference type="CDD" id="cd01647">
    <property type="entry name" value="RT_LTR"/>
    <property type="match status" value="1"/>
</dbReference>
<dbReference type="SUPFAM" id="SSF53098">
    <property type="entry name" value="Ribonuclease H-like"/>
    <property type="match status" value="1"/>
</dbReference>
<keyword evidence="7" id="KW-0255">Endonuclease</keyword>
<dbReference type="Ensembl" id="ENSONIT00000074550.1">
    <property type="protein sequence ID" value="ENSONIP00000073504.1"/>
    <property type="gene ID" value="ENSONIG00000032498.1"/>
</dbReference>
<dbReference type="InterPro" id="IPR001584">
    <property type="entry name" value="Integrase_cat-core"/>
</dbReference>
<dbReference type="GO" id="GO:0004523">
    <property type="term" value="F:RNA-DNA hybrid ribonuclease activity"/>
    <property type="evidence" value="ECO:0007669"/>
    <property type="project" value="UniProtKB-EC"/>
</dbReference>
<reference evidence="17" key="3">
    <citation type="submission" date="2025-09" db="UniProtKB">
        <authorList>
            <consortium name="Ensembl"/>
        </authorList>
    </citation>
    <scope>IDENTIFICATION</scope>
</reference>
<dbReference type="InterPro" id="IPR000477">
    <property type="entry name" value="RT_dom"/>
</dbReference>
<dbReference type="GeneTree" id="ENSGT01100000263500"/>
<feature type="region of interest" description="Disordered" evidence="12">
    <location>
        <begin position="1598"/>
        <end position="1670"/>
    </location>
</feature>
<accession>A0A669EQ33</accession>
<evidence type="ECO:0000259" key="15">
    <source>
        <dbReference type="PROSITE" id="PS50878"/>
    </source>
</evidence>
<keyword evidence="9" id="KW-0695">RNA-directed DNA polymerase</keyword>
<evidence type="ECO:0000256" key="4">
    <source>
        <dbReference type="ARBA" id="ARBA00022679"/>
    </source>
</evidence>
<dbReference type="InterPro" id="IPR054465">
    <property type="entry name" value="Integrase_p58-like_C"/>
</dbReference>
<dbReference type="InterPro" id="IPR036397">
    <property type="entry name" value="RNaseH_sf"/>
</dbReference>
<dbReference type="Gene3D" id="3.30.420.10">
    <property type="entry name" value="Ribonuclease H-like superfamily/Ribonuclease H"/>
    <property type="match status" value="1"/>
</dbReference>
<dbReference type="Pfam" id="PF00665">
    <property type="entry name" value="rve"/>
    <property type="match status" value="1"/>
</dbReference>
<protein>
    <recommendedName>
        <fullName evidence="10">Gypsy retrotransposon integrase-like protein 1</fullName>
        <ecNumber evidence="3">2.7.7.49</ecNumber>
        <ecNumber evidence="2">3.1.26.4</ecNumber>
    </recommendedName>
</protein>
<dbReference type="PROSITE" id="PS50158">
    <property type="entry name" value="ZF_CCHC"/>
    <property type="match status" value="1"/>
</dbReference>
<dbReference type="SUPFAM" id="SSF57756">
    <property type="entry name" value="Retrovirus zinc finger-like domains"/>
    <property type="match status" value="1"/>
</dbReference>
<dbReference type="SUPFAM" id="SSF56672">
    <property type="entry name" value="DNA/RNA polymerases"/>
    <property type="match status" value="1"/>
</dbReference>
<dbReference type="GO" id="GO:0006508">
    <property type="term" value="P:proteolysis"/>
    <property type="evidence" value="ECO:0007669"/>
    <property type="project" value="InterPro"/>
</dbReference>
<evidence type="ECO:0000256" key="7">
    <source>
        <dbReference type="ARBA" id="ARBA00022759"/>
    </source>
</evidence>
<dbReference type="GO" id="GO:0004190">
    <property type="term" value="F:aspartic-type endopeptidase activity"/>
    <property type="evidence" value="ECO:0007669"/>
    <property type="project" value="InterPro"/>
</dbReference>
<dbReference type="GO" id="GO:0015074">
    <property type="term" value="P:DNA integration"/>
    <property type="evidence" value="ECO:0007669"/>
    <property type="project" value="InterPro"/>
</dbReference>
<evidence type="ECO:0000256" key="9">
    <source>
        <dbReference type="ARBA" id="ARBA00022918"/>
    </source>
</evidence>
<dbReference type="Pfam" id="PF17921">
    <property type="entry name" value="Integrase_H2C2"/>
    <property type="match status" value="1"/>
</dbReference>
<dbReference type="Pfam" id="PF22938">
    <property type="entry name" value="Integrase_p58_C"/>
    <property type="match status" value="1"/>
</dbReference>
<dbReference type="PANTHER" id="PTHR37984:SF5">
    <property type="entry name" value="PROTEIN NYNRIN-LIKE"/>
    <property type="match status" value="1"/>
</dbReference>
<dbReference type="EC" id="2.7.7.49" evidence="3"/>
<dbReference type="InParanoid" id="A0A669EQ33"/>
<evidence type="ECO:0000256" key="2">
    <source>
        <dbReference type="ARBA" id="ARBA00012180"/>
    </source>
</evidence>
<dbReference type="InterPro" id="IPR041588">
    <property type="entry name" value="Integrase_H2C2"/>
</dbReference>
<feature type="domain" description="Reverse transcriptase" evidence="15">
    <location>
        <begin position="638"/>
        <end position="817"/>
    </location>
</feature>
<evidence type="ECO:0000256" key="11">
    <source>
        <dbReference type="PROSITE-ProRule" id="PRU00047"/>
    </source>
</evidence>
<comment type="similarity">
    <text evidence="1">Belongs to the beta type-B retroviral polymerase family. HERV class-II K(HML-2) pol subfamily.</text>
</comment>
<keyword evidence="11" id="KW-0479">Metal-binding</keyword>
<dbReference type="Gene3D" id="1.10.340.70">
    <property type="match status" value="1"/>
</dbReference>
<evidence type="ECO:0000256" key="8">
    <source>
        <dbReference type="ARBA" id="ARBA00022801"/>
    </source>
</evidence>
<dbReference type="FunFam" id="1.10.340.70:FF:000001">
    <property type="entry name" value="Retrovirus-related Pol polyprotein from transposon gypsy-like Protein"/>
    <property type="match status" value="1"/>
</dbReference>
<dbReference type="InterPro" id="IPR043128">
    <property type="entry name" value="Rev_trsase/Diguanyl_cyclase"/>
</dbReference>
<dbReference type="GO" id="GO:0003964">
    <property type="term" value="F:RNA-directed DNA polymerase activity"/>
    <property type="evidence" value="ECO:0007669"/>
    <property type="project" value="UniProtKB-KW"/>
</dbReference>
<evidence type="ECO:0000259" key="14">
    <source>
        <dbReference type="PROSITE" id="PS50175"/>
    </source>
</evidence>
<evidence type="ECO:0000256" key="6">
    <source>
        <dbReference type="ARBA" id="ARBA00022722"/>
    </source>
</evidence>
<feature type="domain" description="CCHC-type" evidence="13">
    <location>
        <begin position="272"/>
        <end position="287"/>
    </location>
</feature>
<dbReference type="Gene3D" id="3.30.70.270">
    <property type="match status" value="2"/>
</dbReference>
<dbReference type="SMART" id="SM00343">
    <property type="entry name" value="ZnF_C2HC"/>
    <property type="match status" value="1"/>
</dbReference>
<dbReference type="FunFam" id="3.10.20.370:FF:000001">
    <property type="entry name" value="Retrovirus-related Pol polyprotein from transposon 17.6-like protein"/>
    <property type="match status" value="1"/>
</dbReference>
<dbReference type="CDD" id="cd00303">
    <property type="entry name" value="retropepsin_like"/>
    <property type="match status" value="1"/>
</dbReference>
<dbReference type="Gene3D" id="2.40.70.10">
    <property type="entry name" value="Acid Proteases"/>
    <property type="match status" value="1"/>
</dbReference>
<dbReference type="PROSITE" id="PS50878">
    <property type="entry name" value="RT_POL"/>
    <property type="match status" value="1"/>
</dbReference>
<keyword evidence="18" id="KW-1185">Reference proteome</keyword>
<dbReference type="Gene3D" id="3.10.20.370">
    <property type="match status" value="1"/>
</dbReference>
<evidence type="ECO:0000256" key="1">
    <source>
        <dbReference type="ARBA" id="ARBA00010879"/>
    </source>
</evidence>
<dbReference type="InterPro" id="IPR001995">
    <property type="entry name" value="Peptidase_A2_cat"/>
</dbReference>
<dbReference type="SUPFAM" id="SSF50630">
    <property type="entry name" value="Acid proteases"/>
    <property type="match status" value="1"/>
</dbReference>
<dbReference type="InterPro" id="IPR021109">
    <property type="entry name" value="Peptidase_aspartic_dom_sf"/>
</dbReference>
<evidence type="ECO:0000259" key="13">
    <source>
        <dbReference type="PROSITE" id="PS50158"/>
    </source>
</evidence>
<dbReference type="GO" id="GO:0008270">
    <property type="term" value="F:zinc ion binding"/>
    <property type="evidence" value="ECO:0007669"/>
    <property type="project" value="UniProtKB-KW"/>
</dbReference>
<reference evidence="18" key="1">
    <citation type="submission" date="2012-01" db="EMBL/GenBank/DDBJ databases">
        <title>The Genome Sequence of Oreochromis niloticus (Nile Tilapia).</title>
        <authorList>
            <consortium name="Broad Institute Genome Assembly Team"/>
            <consortium name="Broad Institute Sequencing Platform"/>
            <person name="Di Palma F."/>
            <person name="Johnson J."/>
            <person name="Lander E.S."/>
            <person name="Lindblad-Toh K."/>
        </authorList>
    </citation>
    <scope>NUCLEOTIDE SEQUENCE [LARGE SCALE GENOMIC DNA]</scope>
</reference>
<dbReference type="InterPro" id="IPR041373">
    <property type="entry name" value="RT_RNaseH"/>
</dbReference>
<evidence type="ECO:0000256" key="12">
    <source>
        <dbReference type="SAM" id="MobiDB-lite"/>
    </source>
</evidence>
<keyword evidence="11" id="KW-0862">Zinc</keyword>
<evidence type="ECO:0000313" key="18">
    <source>
        <dbReference type="Proteomes" id="UP000005207"/>
    </source>
</evidence>
<dbReference type="PANTHER" id="PTHR37984">
    <property type="entry name" value="PROTEIN CBG26694"/>
    <property type="match status" value="1"/>
</dbReference>
<evidence type="ECO:0000256" key="10">
    <source>
        <dbReference type="ARBA" id="ARBA00039658"/>
    </source>
</evidence>
<evidence type="ECO:0000256" key="3">
    <source>
        <dbReference type="ARBA" id="ARBA00012493"/>
    </source>
</evidence>
<dbReference type="PROSITE" id="PS50175">
    <property type="entry name" value="ASP_PROT_RETROV"/>
    <property type="match status" value="1"/>
</dbReference>
<dbReference type="Pfam" id="PF17917">
    <property type="entry name" value="RT_RNaseH"/>
    <property type="match status" value="1"/>
</dbReference>
<keyword evidence="5" id="KW-0548">Nucleotidyltransferase</keyword>
<dbReference type="FunFam" id="3.30.420.10:FF:000032">
    <property type="entry name" value="Retrovirus-related Pol polyprotein from transposon 297-like Protein"/>
    <property type="match status" value="1"/>
</dbReference>
<dbReference type="InterPro" id="IPR043502">
    <property type="entry name" value="DNA/RNA_pol_sf"/>
</dbReference>
<dbReference type="FunFam" id="3.30.70.270:FF:000020">
    <property type="entry name" value="Transposon Tf2-6 polyprotein-like Protein"/>
    <property type="match status" value="1"/>
</dbReference>
<dbReference type="InterPro" id="IPR012337">
    <property type="entry name" value="RNaseH-like_sf"/>
</dbReference>
<keyword evidence="6" id="KW-0540">Nuclease</keyword>
<evidence type="ECO:0000259" key="16">
    <source>
        <dbReference type="PROSITE" id="PS50994"/>
    </source>
</evidence>
<keyword evidence="8" id="KW-0378">Hydrolase</keyword>
<feature type="domain" description="Integrase catalytic" evidence="16">
    <location>
        <begin position="1274"/>
        <end position="1433"/>
    </location>
</feature>
<dbReference type="GO" id="GO:0003676">
    <property type="term" value="F:nucleic acid binding"/>
    <property type="evidence" value="ECO:0007669"/>
    <property type="project" value="InterPro"/>
</dbReference>
<dbReference type="InterPro" id="IPR050951">
    <property type="entry name" value="Retrovirus_Pol_polyprotein"/>
</dbReference>
<name>A0A669EQ33_ORENI</name>
<keyword evidence="11" id="KW-0863">Zinc-finger</keyword>
<keyword evidence="4" id="KW-0808">Transferase</keyword>
<reference evidence="17" key="2">
    <citation type="submission" date="2025-08" db="UniProtKB">
        <authorList>
            <consortium name="Ensembl"/>
        </authorList>
    </citation>
    <scope>IDENTIFICATION</scope>
</reference>
<feature type="domain" description="Peptidase A2" evidence="14">
    <location>
        <begin position="325"/>
        <end position="366"/>
    </location>
</feature>
<proteinExistence type="inferred from homology"/>
<dbReference type="Gene3D" id="3.10.10.10">
    <property type="entry name" value="HIV Type 1 Reverse Transcriptase, subunit A, domain 1"/>
    <property type="match status" value="1"/>
</dbReference>
<dbReference type="OMA" id="AGNTHEN"/>
<dbReference type="CDD" id="cd09274">
    <property type="entry name" value="RNase_HI_RT_Ty3"/>
    <property type="match status" value="1"/>
</dbReference>